<feature type="region of interest" description="Disordered" evidence="1">
    <location>
        <begin position="239"/>
        <end position="265"/>
    </location>
</feature>
<evidence type="ECO:0000313" key="4">
    <source>
        <dbReference type="Proteomes" id="UP001258017"/>
    </source>
</evidence>
<accession>A0AAD9RFI8</accession>
<feature type="region of interest" description="Disordered" evidence="1">
    <location>
        <begin position="1"/>
        <end position="42"/>
    </location>
</feature>
<gene>
    <name evidence="3" type="ORF">KPH14_012269</name>
</gene>
<evidence type="ECO:0000256" key="1">
    <source>
        <dbReference type="SAM" id="MobiDB-lite"/>
    </source>
</evidence>
<comment type="caution">
    <text evidence="3">The sequence shown here is derived from an EMBL/GenBank/DDBJ whole genome shotgun (WGS) entry which is preliminary data.</text>
</comment>
<dbReference type="InterPro" id="IPR055469">
    <property type="entry name" value="DUF7041"/>
</dbReference>
<dbReference type="PANTHER" id="PTHR33327">
    <property type="entry name" value="ENDONUCLEASE"/>
    <property type="match status" value="1"/>
</dbReference>
<protein>
    <recommendedName>
        <fullName evidence="2">DUF7041 domain-containing protein</fullName>
    </recommendedName>
</protein>
<evidence type="ECO:0000259" key="2">
    <source>
        <dbReference type="Pfam" id="PF23055"/>
    </source>
</evidence>
<dbReference type="AlphaFoldDB" id="A0AAD9RFI8"/>
<dbReference type="Proteomes" id="UP001258017">
    <property type="component" value="Unassembled WGS sequence"/>
</dbReference>
<reference evidence="3" key="1">
    <citation type="submission" date="2021-08" db="EMBL/GenBank/DDBJ databases">
        <authorList>
            <person name="Misof B."/>
            <person name="Oliver O."/>
            <person name="Podsiadlowski L."/>
            <person name="Donath A."/>
            <person name="Peters R."/>
            <person name="Mayer C."/>
            <person name="Rust J."/>
            <person name="Gunkel S."/>
            <person name="Lesny P."/>
            <person name="Martin S."/>
            <person name="Oeyen J.P."/>
            <person name="Petersen M."/>
            <person name="Panagiotis P."/>
            <person name="Wilbrandt J."/>
            <person name="Tanja T."/>
        </authorList>
    </citation>
    <scope>NUCLEOTIDE SEQUENCE</scope>
    <source>
        <strain evidence="3">GBR_01_08_01A</strain>
        <tissue evidence="3">Thorax + abdomen</tissue>
    </source>
</reference>
<dbReference type="PANTHER" id="PTHR33327:SF3">
    <property type="entry name" value="RNA-DIRECTED DNA POLYMERASE"/>
    <property type="match status" value="1"/>
</dbReference>
<dbReference type="Pfam" id="PF23055">
    <property type="entry name" value="DUF7041"/>
    <property type="match status" value="1"/>
</dbReference>
<organism evidence="3 4">
    <name type="scientific">Odynerus spinipes</name>
    <dbReference type="NCBI Taxonomy" id="1348599"/>
    <lineage>
        <taxon>Eukaryota</taxon>
        <taxon>Metazoa</taxon>
        <taxon>Ecdysozoa</taxon>
        <taxon>Arthropoda</taxon>
        <taxon>Hexapoda</taxon>
        <taxon>Insecta</taxon>
        <taxon>Pterygota</taxon>
        <taxon>Neoptera</taxon>
        <taxon>Endopterygota</taxon>
        <taxon>Hymenoptera</taxon>
        <taxon>Apocrita</taxon>
        <taxon>Aculeata</taxon>
        <taxon>Vespoidea</taxon>
        <taxon>Vespidae</taxon>
        <taxon>Eumeninae</taxon>
        <taxon>Odynerus</taxon>
    </lineage>
</organism>
<sequence length="301" mass="33970">MPISRSPERSSGAGMESGEKKEISIKADEAQGATSKVEVGPSDQVEGASLSIVQAPRFPPFSKEYPDIWFTHVEMAFATNRISSDESKFRHVAMHLDTSIWPLVADLLRNPPGTNKYQAIKDRVINSLGESQASKLRRLLGTHELGDEKPSNFLQRLRNLADGQVSDEVLRAIFMEQMPENIRGILAISEVKEMERLAAQADKILEMARPVISSVQSTSITPPGGDLFKEIAELRAQIERLGRQSTHRSRSKSRGTYRKRYSRSKSREKNRDGFCYYHHKFGKDARHCTTPCSWQKEPQEN</sequence>
<proteinExistence type="predicted"/>
<evidence type="ECO:0000313" key="3">
    <source>
        <dbReference type="EMBL" id="KAK2578743.1"/>
    </source>
</evidence>
<dbReference type="EMBL" id="JAIFRP010000178">
    <property type="protein sequence ID" value="KAK2578743.1"/>
    <property type="molecule type" value="Genomic_DNA"/>
</dbReference>
<reference evidence="3" key="2">
    <citation type="journal article" date="2023" name="Commun. Biol.">
        <title>Intrasexual cuticular hydrocarbon dimorphism in a wasp sheds light on hydrocarbon biosynthesis genes in Hymenoptera.</title>
        <authorList>
            <person name="Moris V.C."/>
            <person name="Podsiadlowski L."/>
            <person name="Martin S."/>
            <person name="Oeyen J.P."/>
            <person name="Donath A."/>
            <person name="Petersen M."/>
            <person name="Wilbrandt J."/>
            <person name="Misof B."/>
            <person name="Liedtke D."/>
            <person name="Thamm M."/>
            <person name="Scheiner R."/>
            <person name="Schmitt T."/>
            <person name="Niehuis O."/>
        </authorList>
    </citation>
    <scope>NUCLEOTIDE SEQUENCE</scope>
    <source>
        <strain evidence="3">GBR_01_08_01A</strain>
    </source>
</reference>
<name>A0AAD9RFI8_9HYME</name>
<feature type="domain" description="DUF7041" evidence="2">
    <location>
        <begin position="59"/>
        <end position="140"/>
    </location>
</feature>
<feature type="compositionally biased region" description="Basic residues" evidence="1">
    <location>
        <begin position="245"/>
        <end position="264"/>
    </location>
</feature>
<keyword evidence="4" id="KW-1185">Reference proteome</keyword>
<feature type="compositionally biased region" description="Basic and acidic residues" evidence="1">
    <location>
        <begin position="17"/>
        <end position="29"/>
    </location>
</feature>